<feature type="compositionally biased region" description="Polar residues" evidence="1">
    <location>
        <begin position="276"/>
        <end position="285"/>
    </location>
</feature>
<accession>A0A9P7XZI4</accession>
<gene>
    <name evidence="2" type="ORF">KI688_007980</name>
</gene>
<feature type="region of interest" description="Disordered" evidence="1">
    <location>
        <begin position="431"/>
        <end position="461"/>
    </location>
</feature>
<evidence type="ECO:0000313" key="2">
    <source>
        <dbReference type="EMBL" id="KAG9070444.1"/>
    </source>
</evidence>
<proteinExistence type="predicted"/>
<feature type="compositionally biased region" description="Polar residues" evidence="1">
    <location>
        <begin position="439"/>
        <end position="460"/>
    </location>
</feature>
<feature type="compositionally biased region" description="Basic residues" evidence="1">
    <location>
        <begin position="317"/>
        <end position="329"/>
    </location>
</feature>
<comment type="caution">
    <text evidence="2">The sequence shown here is derived from an EMBL/GenBank/DDBJ whole genome shotgun (WGS) entry which is preliminary data.</text>
</comment>
<reference evidence="2" key="1">
    <citation type="submission" date="2021-06" db="EMBL/GenBank/DDBJ databases">
        <title>Genome Sequence of Mortierella hyaline Strain SCG-10, a Cold-Adapted, Nitrate-Reducing Fungus Isolated from Soil in Minnesota, USA.</title>
        <authorList>
            <person name="Aldossari N."/>
        </authorList>
    </citation>
    <scope>NUCLEOTIDE SEQUENCE</scope>
    <source>
        <strain evidence="2">SCG-10</strain>
    </source>
</reference>
<sequence length="525" mass="56977">MTKQEGDRTYVAVEETSKKAVERIQLKTEELVEAMVTQTEKAILQRLDGSLQDWTKVITEQLRVSTDDVRDLVPQGSTSQSTTTQDVAADILQKFEDCLQKFEEQVDPRIVEEKGQGMVMSMVAQTEKVVQQCIGESLQNWTEILTGQLRTAVDAIQVQAQQGSSGQSPTPQQDMNEWRSQCGALISNEISHLKTAIAALNTSTQQNQKLFQEQVRITRNLSQQGVNEGRGSSYNWFTPMSHRNSLSPTPAPREGQAHPSQVGVTGQNDEHGATTHAMQSPTLPSTLVPLFNSPSIVTTTLPNNPAPEQKATVRSSTKGKRVQARKRAPRPTTNAAGSGRQNLTSAGKSAPRPLSAVSKGKQVMRREAWPQLGTDAAGAERLTQAPALMSRTTSLSRTSTLTTAPSLSDSETDGDGYVIIQGLSGSAFTPTVAKRGRSRTSTNSNHANVSLPSNGPSASSKRMKIGSAAVPLGTAARPIKVEDILKLPSRVTRSNRKTARNEIVYVDLETVARQHREAGVSFKFK</sequence>
<feature type="region of interest" description="Disordered" evidence="1">
    <location>
        <begin position="222"/>
        <end position="413"/>
    </location>
</feature>
<feature type="compositionally biased region" description="Polar residues" evidence="1">
    <location>
        <begin position="331"/>
        <end position="347"/>
    </location>
</feature>
<dbReference type="EMBL" id="JAHRHY010000003">
    <property type="protein sequence ID" value="KAG9070444.1"/>
    <property type="molecule type" value="Genomic_DNA"/>
</dbReference>
<name>A0A9P7XZI4_9FUNG</name>
<organism evidence="2 3">
    <name type="scientific">Linnemannia hyalina</name>
    <dbReference type="NCBI Taxonomy" id="64524"/>
    <lineage>
        <taxon>Eukaryota</taxon>
        <taxon>Fungi</taxon>
        <taxon>Fungi incertae sedis</taxon>
        <taxon>Mucoromycota</taxon>
        <taxon>Mortierellomycotina</taxon>
        <taxon>Mortierellomycetes</taxon>
        <taxon>Mortierellales</taxon>
        <taxon>Mortierellaceae</taxon>
        <taxon>Linnemannia</taxon>
    </lineage>
</organism>
<feature type="compositionally biased region" description="Polar residues" evidence="1">
    <location>
        <begin position="222"/>
        <end position="248"/>
    </location>
</feature>
<dbReference type="AlphaFoldDB" id="A0A9P7XZI4"/>
<feature type="compositionally biased region" description="Polar residues" evidence="1">
    <location>
        <begin position="258"/>
        <end position="267"/>
    </location>
</feature>
<evidence type="ECO:0000313" key="3">
    <source>
        <dbReference type="Proteomes" id="UP000707451"/>
    </source>
</evidence>
<evidence type="ECO:0000256" key="1">
    <source>
        <dbReference type="SAM" id="MobiDB-lite"/>
    </source>
</evidence>
<dbReference type="Proteomes" id="UP000707451">
    <property type="component" value="Unassembled WGS sequence"/>
</dbReference>
<feature type="compositionally biased region" description="Low complexity" evidence="1">
    <location>
        <begin position="390"/>
        <end position="408"/>
    </location>
</feature>
<keyword evidence="3" id="KW-1185">Reference proteome</keyword>
<feature type="compositionally biased region" description="Polar residues" evidence="1">
    <location>
        <begin position="292"/>
        <end position="303"/>
    </location>
</feature>
<protein>
    <submittedName>
        <fullName evidence="2">Uncharacterized protein</fullName>
    </submittedName>
</protein>
<dbReference type="OrthoDB" id="2430657at2759"/>